<evidence type="ECO:0000256" key="2">
    <source>
        <dbReference type="ARBA" id="ARBA00022692"/>
    </source>
</evidence>
<reference evidence="8 9" key="1">
    <citation type="journal article" date="2016" name="Genome Biol. Evol.">
        <title>Draft genome sequence of an aflatoxigenic Aspergillus species, A. bombycis.</title>
        <authorList>
            <person name="Moore G.G."/>
            <person name="Mack B.M."/>
            <person name="Beltz S.B."/>
            <person name="Gilbert M.K."/>
        </authorList>
    </citation>
    <scope>NUCLEOTIDE SEQUENCE [LARGE SCALE GENOMIC DNA]</scope>
    <source>
        <strain evidence="9">NRRL 26010</strain>
    </source>
</reference>
<comment type="caution">
    <text evidence="8">The sequence shown here is derived from an EMBL/GenBank/DDBJ whole genome shotgun (WGS) entry which is preliminary data.</text>
</comment>
<comment type="similarity">
    <text evidence="5">Belongs to the SAT4 family.</text>
</comment>
<dbReference type="Pfam" id="PF20684">
    <property type="entry name" value="Fung_rhodopsin"/>
    <property type="match status" value="1"/>
</dbReference>
<dbReference type="AlphaFoldDB" id="A0A1F8A4G4"/>
<evidence type="ECO:0000256" key="1">
    <source>
        <dbReference type="ARBA" id="ARBA00004141"/>
    </source>
</evidence>
<evidence type="ECO:0000259" key="7">
    <source>
        <dbReference type="Pfam" id="PF20684"/>
    </source>
</evidence>
<dbReference type="GeneID" id="34448095"/>
<dbReference type="EMBL" id="LYCR01000030">
    <property type="protein sequence ID" value="OGM46604.1"/>
    <property type="molecule type" value="Genomic_DNA"/>
</dbReference>
<organism evidence="8 9">
    <name type="scientific">Aspergillus bombycis</name>
    <dbReference type="NCBI Taxonomy" id="109264"/>
    <lineage>
        <taxon>Eukaryota</taxon>
        <taxon>Fungi</taxon>
        <taxon>Dikarya</taxon>
        <taxon>Ascomycota</taxon>
        <taxon>Pezizomycotina</taxon>
        <taxon>Eurotiomycetes</taxon>
        <taxon>Eurotiomycetidae</taxon>
        <taxon>Eurotiales</taxon>
        <taxon>Aspergillaceae</taxon>
        <taxon>Aspergillus</taxon>
    </lineage>
</organism>
<name>A0A1F8A4G4_9EURO</name>
<feature type="transmembrane region" description="Helical" evidence="6">
    <location>
        <begin position="65"/>
        <end position="87"/>
    </location>
</feature>
<evidence type="ECO:0000256" key="4">
    <source>
        <dbReference type="ARBA" id="ARBA00023136"/>
    </source>
</evidence>
<evidence type="ECO:0000256" key="6">
    <source>
        <dbReference type="SAM" id="Phobius"/>
    </source>
</evidence>
<evidence type="ECO:0000313" key="9">
    <source>
        <dbReference type="Proteomes" id="UP000179179"/>
    </source>
</evidence>
<feature type="domain" description="Rhodopsin" evidence="7">
    <location>
        <begin position="36"/>
        <end position="276"/>
    </location>
</feature>
<keyword evidence="9" id="KW-1185">Reference proteome</keyword>
<protein>
    <submittedName>
        <fullName evidence="8">Alpha-xylosidase</fullName>
    </submittedName>
</protein>
<dbReference type="Proteomes" id="UP000179179">
    <property type="component" value="Unassembled WGS sequence"/>
</dbReference>
<dbReference type="STRING" id="109264.A0A1F8A4G4"/>
<dbReference type="GO" id="GO:0016020">
    <property type="term" value="C:membrane"/>
    <property type="evidence" value="ECO:0007669"/>
    <property type="project" value="UniProtKB-SubCell"/>
</dbReference>
<sequence length="354" mass="39716">MGSLDIPLEEVPVYIGDRLLIFTALFVPLQIFCVALRFISRHKVRTPWGLDDAVILFALAEQMEVLIFALGAVKFAGVGHHIPWLLVKDPASLRTWAKYLLALSFLYLGSVNLPKFSILLLYHKLFPTRKMRAITKFMMVVLVLITIATIVGASLVCRPFSANWTGRIPGNCGNKKVLYIWASFPNIVTDVILLLLPMPVLWSLNVSPRLKVGLTITFAVGSIGLVTSVMRFQIFFRNNAFLDGTWVAVELIIWTQVETGVYLISACLPTYRPLLEDVGSSRIVSKLGRSMSRRGTGTSETRDTLPLHSVTAVGQPYYRGNEIYAGYNPHHKFEVTVSHDIVQHTEPQRLYSRL</sequence>
<proteinExistence type="inferred from homology"/>
<dbReference type="PANTHER" id="PTHR33048">
    <property type="entry name" value="PTH11-LIKE INTEGRAL MEMBRANE PROTEIN (AFU_ORTHOLOGUE AFUA_5G11245)"/>
    <property type="match status" value="1"/>
</dbReference>
<feature type="transmembrane region" description="Helical" evidence="6">
    <location>
        <begin position="20"/>
        <end position="39"/>
    </location>
</feature>
<dbReference type="InterPro" id="IPR049326">
    <property type="entry name" value="Rhodopsin_dom_fungi"/>
</dbReference>
<comment type="subcellular location">
    <subcellularLocation>
        <location evidence="1">Membrane</location>
        <topology evidence="1">Multi-pass membrane protein</topology>
    </subcellularLocation>
</comment>
<keyword evidence="4 6" id="KW-0472">Membrane</keyword>
<accession>A0A1F8A4G4</accession>
<keyword evidence="3 6" id="KW-1133">Transmembrane helix</keyword>
<dbReference type="PANTHER" id="PTHR33048:SF47">
    <property type="entry name" value="INTEGRAL MEMBRANE PROTEIN-RELATED"/>
    <property type="match status" value="1"/>
</dbReference>
<feature type="transmembrane region" description="Helical" evidence="6">
    <location>
        <begin position="134"/>
        <end position="157"/>
    </location>
</feature>
<dbReference type="RefSeq" id="XP_022390321.1">
    <property type="nucleotide sequence ID" value="XM_022531834.1"/>
</dbReference>
<gene>
    <name evidence="8" type="ORF">ABOM_004705</name>
</gene>
<feature type="transmembrane region" description="Helical" evidence="6">
    <location>
        <begin position="212"/>
        <end position="232"/>
    </location>
</feature>
<evidence type="ECO:0000256" key="3">
    <source>
        <dbReference type="ARBA" id="ARBA00022989"/>
    </source>
</evidence>
<evidence type="ECO:0000313" key="8">
    <source>
        <dbReference type="EMBL" id="OGM46604.1"/>
    </source>
</evidence>
<evidence type="ECO:0000256" key="5">
    <source>
        <dbReference type="ARBA" id="ARBA00038359"/>
    </source>
</evidence>
<dbReference type="InterPro" id="IPR052337">
    <property type="entry name" value="SAT4-like"/>
</dbReference>
<dbReference type="OrthoDB" id="5329176at2759"/>
<feature type="transmembrane region" description="Helical" evidence="6">
    <location>
        <begin position="99"/>
        <end position="122"/>
    </location>
</feature>
<keyword evidence="2 6" id="KW-0812">Transmembrane</keyword>
<feature type="transmembrane region" description="Helical" evidence="6">
    <location>
        <begin position="177"/>
        <end position="200"/>
    </location>
</feature>